<accession>A0A512H7X9</accession>
<keyword evidence="3" id="KW-0201">Cytochrome c-type biogenesis</keyword>
<dbReference type="GO" id="GO:0017004">
    <property type="term" value="P:cytochrome complex assembly"/>
    <property type="evidence" value="ECO:0007669"/>
    <property type="project" value="UniProtKB-KW"/>
</dbReference>
<keyword evidence="8" id="KW-0732">Signal</keyword>
<dbReference type="AlphaFoldDB" id="A0A512H7X9"/>
<dbReference type="Proteomes" id="UP000321567">
    <property type="component" value="Unassembled WGS sequence"/>
</dbReference>
<dbReference type="GO" id="GO:0045454">
    <property type="term" value="P:cell redox homeostasis"/>
    <property type="evidence" value="ECO:0007669"/>
    <property type="project" value="TreeGrafter"/>
</dbReference>
<dbReference type="OrthoDB" id="9811036at2"/>
<evidence type="ECO:0000259" key="9">
    <source>
        <dbReference type="Pfam" id="PF02683"/>
    </source>
</evidence>
<comment type="subcellular location">
    <subcellularLocation>
        <location evidence="1">Membrane</location>
        <topology evidence="1">Multi-pass membrane protein</topology>
    </subcellularLocation>
</comment>
<sequence>MASGCARAPKAVCAFLVFFAHWAGLAFAEVPEPGASAWVDKPQGRVRLVSAILGTGQAETLVLGLEVDQTPPWKIYWRSPGDAGYPPSIDWSGSGNLARAALRWPVPERFSIQGLETVGYKGPVLLPIEAVLERPGDPLLLQARVDYLTCAEICVPEQASFSLIVPPGPALPSPHAQALARALARVPGEGVSQGLGVREAGIEADGTVRVRVTADPPLRAPDLFLDSPGGLAFLRPEVRVHDGGHEATLRAKPVPGSGPAGQPLRALVVADGMRGVEAPVDTARVLPPALPDAGAGEGLPANASLLTMAGLAVLGGLILNLMPCVLPVLSLKILGLIGHGTRTPLATRLSFLATAGGIVTSFLALAGVAIALKSAGAVVGWGLQFQQPAFLAAMAALLTVFAANLWGLFHIPLPGFLARLGSVGQGARGMAGAFLTGAFATLLATPCSAPFLGTAVGFALSRGPLEIALIFLLLGLGMALPYLGVAAWPRLAAWLPRPGPWMGPLRAVLGVALAGTALWLLSILHVQAGLGAAGLVAGLLVMLLALMGVGARWPRARAGVALGAVAVIAAVVIVPLRTDALGPAPFAAKLEGPWRPWSPVAVTDLVKAGRVVLVDVTAEWCTTCRVNQITVLDRGAVADGLKGGAFDGLVADWTRPDPVIAAYLASFGRYGIPFNVVYGPRAPDGIVLPELLSEAAVMEALARAGAASVPTPVPTPVH</sequence>
<organism evidence="11 12">
    <name type="scientific">Pararhodospirillum oryzae</name>
    <dbReference type="NCBI Taxonomy" id="478448"/>
    <lineage>
        <taxon>Bacteria</taxon>
        <taxon>Pseudomonadati</taxon>
        <taxon>Pseudomonadota</taxon>
        <taxon>Alphaproteobacteria</taxon>
        <taxon>Rhodospirillales</taxon>
        <taxon>Rhodospirillaceae</taxon>
        <taxon>Pararhodospirillum</taxon>
    </lineage>
</organism>
<keyword evidence="2 7" id="KW-0812">Transmembrane</keyword>
<evidence type="ECO:0000256" key="1">
    <source>
        <dbReference type="ARBA" id="ARBA00004141"/>
    </source>
</evidence>
<feature type="transmembrane region" description="Helical" evidence="7">
    <location>
        <begin position="467"/>
        <end position="491"/>
    </location>
</feature>
<evidence type="ECO:0000256" key="2">
    <source>
        <dbReference type="ARBA" id="ARBA00022692"/>
    </source>
</evidence>
<evidence type="ECO:0000256" key="7">
    <source>
        <dbReference type="SAM" id="Phobius"/>
    </source>
</evidence>
<dbReference type="PANTHER" id="PTHR32234">
    <property type="entry name" value="THIOL:DISULFIDE INTERCHANGE PROTEIN DSBD"/>
    <property type="match status" value="1"/>
</dbReference>
<dbReference type="GO" id="GO:0015035">
    <property type="term" value="F:protein-disulfide reductase activity"/>
    <property type="evidence" value="ECO:0007669"/>
    <property type="project" value="TreeGrafter"/>
</dbReference>
<dbReference type="InterPro" id="IPR017937">
    <property type="entry name" value="Thioredoxin_CS"/>
</dbReference>
<evidence type="ECO:0000313" key="11">
    <source>
        <dbReference type="EMBL" id="GEO81553.1"/>
    </source>
</evidence>
<evidence type="ECO:0000256" key="6">
    <source>
        <dbReference type="ARBA" id="ARBA00023284"/>
    </source>
</evidence>
<feature type="transmembrane region" description="Helical" evidence="7">
    <location>
        <begin position="390"/>
        <end position="411"/>
    </location>
</feature>
<feature type="signal peptide" evidence="8">
    <location>
        <begin position="1"/>
        <end position="28"/>
    </location>
</feature>
<dbReference type="CDD" id="cd02953">
    <property type="entry name" value="DsbDgamma"/>
    <property type="match status" value="1"/>
</dbReference>
<gene>
    <name evidence="11" type="ORF">ROR02_16840</name>
</gene>
<feature type="domain" description="Cytochrome C biogenesis protein transmembrane" evidence="9">
    <location>
        <begin position="310"/>
        <end position="522"/>
    </location>
</feature>
<dbReference type="InterPro" id="IPR003834">
    <property type="entry name" value="Cyt_c_assmbl_TM_dom"/>
</dbReference>
<keyword evidence="6" id="KW-0676">Redox-active center</keyword>
<dbReference type="PANTHER" id="PTHR32234:SF3">
    <property type="entry name" value="SUPPRESSION OF COPPER SENSITIVITY PROTEIN"/>
    <property type="match status" value="1"/>
</dbReference>
<dbReference type="Pfam" id="PF11412">
    <property type="entry name" value="DsbD_N"/>
    <property type="match status" value="1"/>
</dbReference>
<feature type="chain" id="PRO_5022140338" evidence="8">
    <location>
        <begin position="29"/>
        <end position="718"/>
    </location>
</feature>
<keyword evidence="5 7" id="KW-0472">Membrane</keyword>
<dbReference type="PROSITE" id="PS00194">
    <property type="entry name" value="THIOREDOXIN_1"/>
    <property type="match status" value="1"/>
</dbReference>
<feature type="domain" description="Thiol:disulfide interchange protein DsbD N-terminal" evidence="10">
    <location>
        <begin position="57"/>
        <end position="164"/>
    </location>
</feature>
<evidence type="ECO:0000256" key="8">
    <source>
        <dbReference type="SAM" id="SignalP"/>
    </source>
</evidence>
<dbReference type="InterPro" id="IPR036249">
    <property type="entry name" value="Thioredoxin-like_sf"/>
</dbReference>
<proteinExistence type="predicted"/>
<name>A0A512H7X9_9PROT</name>
<evidence type="ECO:0000259" key="10">
    <source>
        <dbReference type="Pfam" id="PF11412"/>
    </source>
</evidence>
<feature type="transmembrane region" description="Helical" evidence="7">
    <location>
        <begin position="349"/>
        <end position="370"/>
    </location>
</feature>
<dbReference type="EMBL" id="BJZO01000040">
    <property type="protein sequence ID" value="GEO81553.1"/>
    <property type="molecule type" value="Genomic_DNA"/>
</dbReference>
<reference evidence="11 12" key="1">
    <citation type="submission" date="2019-07" db="EMBL/GenBank/DDBJ databases">
        <title>Whole genome shotgun sequence of Rhodospirillum oryzae NBRC 107573.</title>
        <authorList>
            <person name="Hosoyama A."/>
            <person name="Uohara A."/>
            <person name="Ohji S."/>
            <person name="Ichikawa N."/>
        </authorList>
    </citation>
    <scope>NUCLEOTIDE SEQUENCE [LARGE SCALE GENOMIC DNA]</scope>
    <source>
        <strain evidence="11 12">NBRC 107573</strain>
    </source>
</reference>
<evidence type="ECO:0000256" key="4">
    <source>
        <dbReference type="ARBA" id="ARBA00022989"/>
    </source>
</evidence>
<dbReference type="Pfam" id="PF13899">
    <property type="entry name" value="Thioredoxin_7"/>
    <property type="match status" value="1"/>
</dbReference>
<evidence type="ECO:0000256" key="3">
    <source>
        <dbReference type="ARBA" id="ARBA00022748"/>
    </source>
</evidence>
<feature type="transmembrane region" description="Helical" evidence="7">
    <location>
        <begin position="530"/>
        <end position="551"/>
    </location>
</feature>
<keyword evidence="4 7" id="KW-1133">Transmembrane helix</keyword>
<dbReference type="InterPro" id="IPR035671">
    <property type="entry name" value="DsbD_gamma"/>
</dbReference>
<protein>
    <submittedName>
        <fullName evidence="11">Suppressor for copper-sensitivity B</fullName>
    </submittedName>
</protein>
<dbReference type="SUPFAM" id="SSF52833">
    <property type="entry name" value="Thioredoxin-like"/>
    <property type="match status" value="1"/>
</dbReference>
<evidence type="ECO:0000256" key="5">
    <source>
        <dbReference type="ARBA" id="ARBA00023136"/>
    </source>
</evidence>
<comment type="caution">
    <text evidence="11">The sequence shown here is derived from an EMBL/GenBank/DDBJ whole genome shotgun (WGS) entry which is preliminary data.</text>
</comment>
<dbReference type="Gene3D" id="3.40.30.10">
    <property type="entry name" value="Glutaredoxin"/>
    <property type="match status" value="1"/>
</dbReference>
<feature type="transmembrane region" description="Helical" evidence="7">
    <location>
        <begin position="503"/>
        <end position="524"/>
    </location>
</feature>
<feature type="transmembrane region" description="Helical" evidence="7">
    <location>
        <begin position="432"/>
        <end position="461"/>
    </location>
</feature>
<feature type="transmembrane region" description="Helical" evidence="7">
    <location>
        <begin position="558"/>
        <end position="576"/>
    </location>
</feature>
<keyword evidence="12" id="KW-1185">Reference proteome</keyword>
<dbReference type="InterPro" id="IPR028250">
    <property type="entry name" value="DsbDN"/>
</dbReference>
<dbReference type="GO" id="GO:0016020">
    <property type="term" value="C:membrane"/>
    <property type="evidence" value="ECO:0007669"/>
    <property type="project" value="UniProtKB-SubCell"/>
</dbReference>
<evidence type="ECO:0000313" key="12">
    <source>
        <dbReference type="Proteomes" id="UP000321567"/>
    </source>
</evidence>
<dbReference type="Pfam" id="PF02683">
    <property type="entry name" value="DsbD_TM"/>
    <property type="match status" value="1"/>
</dbReference>
<feature type="transmembrane region" description="Helical" evidence="7">
    <location>
        <begin position="305"/>
        <end position="329"/>
    </location>
</feature>
<dbReference type="RefSeq" id="WP_147163582.1">
    <property type="nucleotide sequence ID" value="NZ_BJZO01000040.1"/>
</dbReference>